<sequence length="129" mass="14379">MVPATETVLVVDDEQGILEALADLLREEGYRVLTASHGREALERMAEVKPDLVLTDWMMPVLDGPALIERIQQDPSLRTIPVLGMSAVDVNGLKRLHPGMEFLQKPFDIRALMKLVRRALDANPRLRGG</sequence>
<evidence type="ECO:0000256" key="2">
    <source>
        <dbReference type="PROSITE-ProRule" id="PRU00169"/>
    </source>
</evidence>
<comment type="caution">
    <text evidence="4">The sequence shown here is derived from an EMBL/GenBank/DDBJ whole genome shotgun (WGS) entry which is preliminary data.</text>
</comment>
<dbReference type="RefSeq" id="WP_120604420.1">
    <property type="nucleotide sequence ID" value="NZ_JABFJX010000087.1"/>
</dbReference>
<keyword evidence="1 2" id="KW-0597">Phosphoprotein</keyword>
<dbReference type="GO" id="GO:0000160">
    <property type="term" value="P:phosphorelay signal transduction system"/>
    <property type="evidence" value="ECO:0007669"/>
    <property type="project" value="InterPro"/>
</dbReference>
<evidence type="ECO:0000313" key="5">
    <source>
        <dbReference type="Proteomes" id="UP000268313"/>
    </source>
</evidence>
<dbReference type="PROSITE" id="PS50110">
    <property type="entry name" value="RESPONSE_REGULATORY"/>
    <property type="match status" value="1"/>
</dbReference>
<dbReference type="SMART" id="SM00448">
    <property type="entry name" value="REC"/>
    <property type="match status" value="1"/>
</dbReference>
<evidence type="ECO:0000313" key="4">
    <source>
        <dbReference type="EMBL" id="RKH01142.1"/>
    </source>
</evidence>
<accession>A0A3A8KFA2</accession>
<dbReference type="InterPro" id="IPR050595">
    <property type="entry name" value="Bact_response_regulator"/>
</dbReference>
<dbReference type="InterPro" id="IPR011006">
    <property type="entry name" value="CheY-like_superfamily"/>
</dbReference>
<dbReference type="OrthoDB" id="5456285at2"/>
<dbReference type="PANTHER" id="PTHR44591">
    <property type="entry name" value="STRESS RESPONSE REGULATOR PROTEIN 1"/>
    <property type="match status" value="1"/>
</dbReference>
<proteinExistence type="predicted"/>
<dbReference type="InterPro" id="IPR001789">
    <property type="entry name" value="Sig_transdc_resp-reg_receiver"/>
</dbReference>
<gene>
    <name evidence="4" type="ORF">D7X32_21415</name>
</gene>
<evidence type="ECO:0000259" key="3">
    <source>
        <dbReference type="PROSITE" id="PS50110"/>
    </source>
</evidence>
<evidence type="ECO:0000256" key="1">
    <source>
        <dbReference type="ARBA" id="ARBA00022553"/>
    </source>
</evidence>
<feature type="modified residue" description="4-aspartylphosphate" evidence="2">
    <location>
        <position position="56"/>
    </location>
</feature>
<dbReference type="EMBL" id="RAWE01000078">
    <property type="protein sequence ID" value="RKH01142.1"/>
    <property type="molecule type" value="Genomic_DNA"/>
</dbReference>
<dbReference type="Proteomes" id="UP000268313">
    <property type="component" value="Unassembled WGS sequence"/>
</dbReference>
<name>A0A3A8KFA2_9BACT</name>
<feature type="domain" description="Response regulatory" evidence="3">
    <location>
        <begin position="7"/>
        <end position="120"/>
    </location>
</feature>
<protein>
    <submittedName>
        <fullName evidence="4">Response regulator</fullName>
    </submittedName>
</protein>
<dbReference type="SUPFAM" id="SSF52172">
    <property type="entry name" value="CheY-like"/>
    <property type="match status" value="1"/>
</dbReference>
<dbReference type="PANTHER" id="PTHR44591:SF3">
    <property type="entry name" value="RESPONSE REGULATORY DOMAIN-CONTAINING PROTEIN"/>
    <property type="match status" value="1"/>
</dbReference>
<dbReference type="AlphaFoldDB" id="A0A3A8KFA2"/>
<dbReference type="Pfam" id="PF00072">
    <property type="entry name" value="Response_reg"/>
    <property type="match status" value="1"/>
</dbReference>
<organism evidence="4 5">
    <name type="scientific">Corallococcus carmarthensis</name>
    <dbReference type="NCBI Taxonomy" id="2316728"/>
    <lineage>
        <taxon>Bacteria</taxon>
        <taxon>Pseudomonadati</taxon>
        <taxon>Myxococcota</taxon>
        <taxon>Myxococcia</taxon>
        <taxon>Myxococcales</taxon>
        <taxon>Cystobacterineae</taxon>
        <taxon>Myxococcaceae</taxon>
        <taxon>Corallococcus</taxon>
    </lineage>
</organism>
<dbReference type="Gene3D" id="3.40.50.2300">
    <property type="match status" value="1"/>
</dbReference>
<keyword evidence="5" id="KW-1185">Reference proteome</keyword>
<reference evidence="5" key="1">
    <citation type="submission" date="2018-09" db="EMBL/GenBank/DDBJ databases">
        <authorList>
            <person name="Livingstone P.G."/>
            <person name="Whitworth D.E."/>
        </authorList>
    </citation>
    <scope>NUCLEOTIDE SEQUENCE [LARGE SCALE GENOMIC DNA]</scope>
    <source>
        <strain evidence="5">CA043D</strain>
    </source>
</reference>